<dbReference type="Proteomes" id="UP000838756">
    <property type="component" value="Unassembled WGS sequence"/>
</dbReference>
<keyword evidence="3" id="KW-1185">Reference proteome</keyword>
<comment type="caution">
    <text evidence="2">The sequence shown here is derived from an EMBL/GenBank/DDBJ whole genome shotgun (WGS) entry which is preliminary data.</text>
</comment>
<evidence type="ECO:0000256" key="1">
    <source>
        <dbReference type="SAM" id="MobiDB-lite"/>
    </source>
</evidence>
<organism evidence="2 3">
    <name type="scientific">Pararge aegeria aegeria</name>
    <dbReference type="NCBI Taxonomy" id="348720"/>
    <lineage>
        <taxon>Eukaryota</taxon>
        <taxon>Metazoa</taxon>
        <taxon>Ecdysozoa</taxon>
        <taxon>Arthropoda</taxon>
        <taxon>Hexapoda</taxon>
        <taxon>Insecta</taxon>
        <taxon>Pterygota</taxon>
        <taxon>Neoptera</taxon>
        <taxon>Endopterygota</taxon>
        <taxon>Lepidoptera</taxon>
        <taxon>Glossata</taxon>
        <taxon>Ditrysia</taxon>
        <taxon>Papilionoidea</taxon>
        <taxon>Nymphalidae</taxon>
        <taxon>Satyrinae</taxon>
        <taxon>Satyrini</taxon>
        <taxon>Parargina</taxon>
        <taxon>Pararge</taxon>
    </lineage>
</organism>
<accession>A0A8S4S187</accession>
<evidence type="ECO:0000313" key="3">
    <source>
        <dbReference type="Proteomes" id="UP000838756"/>
    </source>
</evidence>
<reference evidence="2" key="1">
    <citation type="submission" date="2022-03" db="EMBL/GenBank/DDBJ databases">
        <authorList>
            <person name="Lindestad O."/>
        </authorList>
    </citation>
    <scope>NUCLEOTIDE SEQUENCE</scope>
</reference>
<feature type="region of interest" description="Disordered" evidence="1">
    <location>
        <begin position="65"/>
        <end position="103"/>
    </location>
</feature>
<dbReference type="AlphaFoldDB" id="A0A8S4S187"/>
<feature type="compositionally biased region" description="Basic and acidic residues" evidence="1">
    <location>
        <begin position="90"/>
        <end position="99"/>
    </location>
</feature>
<gene>
    <name evidence="2" type="primary">jg16722</name>
    <name evidence="2" type="ORF">PAEG_LOCUS21002</name>
</gene>
<feature type="compositionally biased region" description="Polar residues" evidence="1">
    <location>
        <begin position="18"/>
        <end position="28"/>
    </location>
</feature>
<sequence>MFSQEIPEEEEQLRRLQFPQTQVHSNTAKSKLTSRKRKKKMAADEVATSLIARTQTKNTEYARAREHSASARKSHNSCENEMPITSGNVHKRESDKPHESTNSFCELLYAVQRVT</sequence>
<protein>
    <submittedName>
        <fullName evidence="2">Jg16722 protein</fullName>
    </submittedName>
</protein>
<feature type="compositionally biased region" description="Acidic residues" evidence="1">
    <location>
        <begin position="1"/>
        <end position="11"/>
    </location>
</feature>
<feature type="compositionally biased region" description="Polar residues" evidence="1">
    <location>
        <begin position="77"/>
        <end position="88"/>
    </location>
</feature>
<dbReference type="EMBL" id="CAKXAJ010025896">
    <property type="protein sequence ID" value="CAH2245152.1"/>
    <property type="molecule type" value="Genomic_DNA"/>
</dbReference>
<proteinExistence type="predicted"/>
<name>A0A8S4S187_9NEOP</name>
<feature type="region of interest" description="Disordered" evidence="1">
    <location>
        <begin position="1"/>
        <end position="45"/>
    </location>
</feature>
<evidence type="ECO:0000313" key="2">
    <source>
        <dbReference type="EMBL" id="CAH2245152.1"/>
    </source>
</evidence>